<accession>A0AAD7AVM8</accession>
<protein>
    <recommendedName>
        <fullName evidence="4">RRM domain-containing protein</fullName>
    </recommendedName>
</protein>
<keyword evidence="3" id="KW-1185">Reference proteome</keyword>
<dbReference type="Gene3D" id="3.30.70.330">
    <property type="match status" value="1"/>
</dbReference>
<sequence length="184" mass="18708">MSFRPKGNGPMCFVEFEDVGYATKTLNELYGNTLGGLIKGGGIRLSYSKNPLGVRTPTSASGGGPTLQQQQGQGLGSLALGAGQQSMAAAEAAFHQRLSLTSPPPPPQPVGYDAPVAVAAYPAPRFFGAAPEGAWGRRWESATVPRAVAGTSPPQGINGNGAGASFSPFAHSPAPTETQASEAP</sequence>
<dbReference type="AlphaFoldDB" id="A0AAD7AVM8"/>
<evidence type="ECO:0000256" key="1">
    <source>
        <dbReference type="SAM" id="MobiDB-lite"/>
    </source>
</evidence>
<gene>
    <name evidence="2" type="ORF">DFH08DRAFT_34467</name>
</gene>
<dbReference type="InterPro" id="IPR012677">
    <property type="entry name" value="Nucleotide-bd_a/b_plait_sf"/>
</dbReference>
<comment type="caution">
    <text evidence="2">The sequence shown here is derived from an EMBL/GenBank/DDBJ whole genome shotgun (WGS) entry which is preliminary data.</text>
</comment>
<name>A0AAD7AVM8_9AGAR</name>
<evidence type="ECO:0008006" key="4">
    <source>
        <dbReference type="Google" id="ProtNLM"/>
    </source>
</evidence>
<dbReference type="Proteomes" id="UP001218218">
    <property type="component" value="Unassembled WGS sequence"/>
</dbReference>
<evidence type="ECO:0000313" key="3">
    <source>
        <dbReference type="Proteomes" id="UP001218218"/>
    </source>
</evidence>
<reference evidence="2" key="1">
    <citation type="submission" date="2023-03" db="EMBL/GenBank/DDBJ databases">
        <title>Massive genome expansion in bonnet fungi (Mycena s.s.) driven by repeated elements and novel gene families across ecological guilds.</title>
        <authorList>
            <consortium name="Lawrence Berkeley National Laboratory"/>
            <person name="Harder C.B."/>
            <person name="Miyauchi S."/>
            <person name="Viragh M."/>
            <person name="Kuo A."/>
            <person name="Thoen E."/>
            <person name="Andreopoulos B."/>
            <person name="Lu D."/>
            <person name="Skrede I."/>
            <person name="Drula E."/>
            <person name="Henrissat B."/>
            <person name="Morin E."/>
            <person name="Kohler A."/>
            <person name="Barry K."/>
            <person name="LaButti K."/>
            <person name="Morin E."/>
            <person name="Salamov A."/>
            <person name="Lipzen A."/>
            <person name="Mereny Z."/>
            <person name="Hegedus B."/>
            <person name="Baldrian P."/>
            <person name="Stursova M."/>
            <person name="Weitz H."/>
            <person name="Taylor A."/>
            <person name="Grigoriev I.V."/>
            <person name="Nagy L.G."/>
            <person name="Martin F."/>
            <person name="Kauserud H."/>
        </authorList>
    </citation>
    <scope>NUCLEOTIDE SEQUENCE</scope>
    <source>
        <strain evidence="2">CBHHK002</strain>
    </source>
</reference>
<organism evidence="2 3">
    <name type="scientific">Mycena albidolilacea</name>
    <dbReference type="NCBI Taxonomy" id="1033008"/>
    <lineage>
        <taxon>Eukaryota</taxon>
        <taxon>Fungi</taxon>
        <taxon>Dikarya</taxon>
        <taxon>Basidiomycota</taxon>
        <taxon>Agaricomycotina</taxon>
        <taxon>Agaricomycetes</taxon>
        <taxon>Agaricomycetidae</taxon>
        <taxon>Agaricales</taxon>
        <taxon>Marasmiineae</taxon>
        <taxon>Mycenaceae</taxon>
        <taxon>Mycena</taxon>
    </lineage>
</organism>
<feature type="region of interest" description="Disordered" evidence="1">
    <location>
        <begin position="146"/>
        <end position="184"/>
    </location>
</feature>
<proteinExistence type="predicted"/>
<feature type="compositionally biased region" description="Polar residues" evidence="1">
    <location>
        <begin position="175"/>
        <end position="184"/>
    </location>
</feature>
<dbReference type="EMBL" id="JARIHO010000001">
    <property type="protein sequence ID" value="KAJ7368848.1"/>
    <property type="molecule type" value="Genomic_DNA"/>
</dbReference>
<evidence type="ECO:0000313" key="2">
    <source>
        <dbReference type="EMBL" id="KAJ7368848.1"/>
    </source>
</evidence>